<dbReference type="STRING" id="268739.Nmlp_2926"/>
<dbReference type="KEGG" id="nmo:Nmlp_2926"/>
<reference evidence="1 2" key="1">
    <citation type="journal article" date="2013" name="Genome Announc.">
        <title>Genome of the haloarchaeon Natronomonas moolapensis, a neutrophilic member of a previously haloalkaliphilic genus.</title>
        <authorList>
            <person name="Dyall-Smith M.L."/>
            <person name="Pfeiffer F."/>
            <person name="Oberwinkler T."/>
            <person name="Klee K."/>
            <person name="Rampp M."/>
            <person name="Palm P."/>
            <person name="Gross K."/>
            <person name="Schuster S.C."/>
            <person name="Oesterhelt D."/>
        </authorList>
    </citation>
    <scope>NUCLEOTIDE SEQUENCE [LARGE SCALE GENOMIC DNA]</scope>
    <source>
        <strain evidence="2">DSM 18674 / JCM 14361 / 8.8.11</strain>
    </source>
</reference>
<dbReference type="SUPFAM" id="SSF52540">
    <property type="entry name" value="P-loop containing nucleoside triphosphate hydrolases"/>
    <property type="match status" value="1"/>
</dbReference>
<dbReference type="EMBL" id="HF582854">
    <property type="protein sequence ID" value="CCQ37076.1"/>
    <property type="molecule type" value="Genomic_DNA"/>
</dbReference>
<accession>M1XS13</accession>
<dbReference type="HOGENOM" id="CLU_287979_0_0_2"/>
<gene>
    <name evidence="1" type="ordered locus">Nmlp_2926</name>
</gene>
<keyword evidence="2" id="KW-1185">Reference proteome</keyword>
<dbReference type="InterPro" id="IPR007555">
    <property type="entry name" value="DUF499"/>
</dbReference>
<dbReference type="OrthoDB" id="25002at2157"/>
<protein>
    <submittedName>
        <fullName evidence="1">DUF499 domain protein</fullName>
    </submittedName>
</protein>
<dbReference type="Pfam" id="PF04465">
    <property type="entry name" value="DUF499"/>
    <property type="match status" value="1"/>
</dbReference>
<dbReference type="RefSeq" id="WP_015409830.1">
    <property type="nucleotide sequence ID" value="NC_020388.1"/>
</dbReference>
<dbReference type="GeneID" id="14651597"/>
<organism evidence="1 2">
    <name type="scientific">Natronomonas moolapensis (strain DSM 18674 / CECT 7526 / JCM 14361 / 8.8.11)</name>
    <dbReference type="NCBI Taxonomy" id="268739"/>
    <lineage>
        <taxon>Archaea</taxon>
        <taxon>Methanobacteriati</taxon>
        <taxon>Methanobacteriota</taxon>
        <taxon>Stenosarchaea group</taxon>
        <taxon>Halobacteria</taxon>
        <taxon>Halobacteriales</taxon>
        <taxon>Natronomonadaceae</taxon>
        <taxon>Natronomonas</taxon>
    </lineage>
</organism>
<dbReference type="InterPro" id="IPR027417">
    <property type="entry name" value="P-loop_NTPase"/>
</dbReference>
<sequence length="1068" mass="119832">MAETESLPRTLDDTVTLSRELREDGQIDGQVKLYNVEDDDEFESDAELFFDRTLMTQGLREALSILRDSLTGDDPRGTHILYGPYGSGKSHQMVALYHCFDAPAAATDWASGSVDGFESALPDNATPITVAMQNEQYEYLWEPFFEALNYDPGTFESGGYPDMQTIRDAVGDETIAFLVDELEDWFDTLQGDRKSSNKAFLQSLLESTALSDLDLYTIVSVLREGSEVHDILNREQAVEVNMNNQVDKREVLRHRLIDDIDESAAREIVNGYFDAYDQSDHVTLPDDLLADMHDLYPFHPVLLDALETRYYADEGNQNTRGMIYLFSKVLLEMQDQTDLITHGDIDAIEFENELAKINYERLNAATGDINNRVDTDDVPHGRRVLNTILLYSLKPSEGEGADVSEIVMGAYQTGDLVADIVLDLERLHGVAWHLHKLNGKYAIRDRQNPNALIRNAATDVSETAAKAEIADFITDIFGSNAYPVGFRTNDIRDIPESRETKVVVKDDQWTQKEVEKAITNDGHGREWRNTLVFVQPAGDKAIESGTRYIDKARYIEGARQVLADESLDEEIRESIESMKEQEVNELQEELQLLYGEVLDGDDLLNEFDLAAPMDLDVYVLDGAELSASNIADSAAADPFDLQTHVWPIVEDLLDRRGEISIEDIYEQFLRDPELPIPGSANDVLNATVKALEGKLILARDSSGFRDDLSGSSLDTVLVHKDAVGVWGVDDVEQELRQRFGSGTTALDIGNFELELVQDGEIWIDGDSHDIIMRAAGRLNREDQYVIVRGNEILDKPQSDATLRDVGSATVVGGSYLSEQVEESIDENGYAKLDTIIGELRSDESVFLPPDETETVAREAVNDFLVDDYVLEAGGRYLESLGDRDPTTVKIVPTVPGRIGEQIIEYIGDLESGEQFTVNKVTDRFDDSVTEYMVRTFLLENIGKDEEPEYVVNTTGSDKASDWVPGYPFRKYDPGRGIWRFKYNGDDVAAMRKKWRDEHQTGEVEVGDVTFMLPDREGVPAALQGTADTERTQISLTLQSEQDYTKVQDMFERMPDEATSLKVEISFQK</sequence>
<evidence type="ECO:0000313" key="2">
    <source>
        <dbReference type="Proteomes" id="UP000011867"/>
    </source>
</evidence>
<name>M1XS13_NATM8</name>
<evidence type="ECO:0000313" key="1">
    <source>
        <dbReference type="EMBL" id="CCQ37076.1"/>
    </source>
</evidence>
<proteinExistence type="predicted"/>
<dbReference type="Proteomes" id="UP000011867">
    <property type="component" value="Chromosome"/>
</dbReference>
<dbReference type="AlphaFoldDB" id="M1XS13"/>
<dbReference type="eggNOG" id="arCOG00888">
    <property type="taxonomic scope" value="Archaea"/>
</dbReference>